<evidence type="ECO:0008006" key="6">
    <source>
        <dbReference type="Google" id="ProtNLM"/>
    </source>
</evidence>
<feature type="domain" description="Swc3 C-terminal" evidence="3">
    <location>
        <begin position="612"/>
        <end position="700"/>
    </location>
</feature>
<dbReference type="Proteomes" id="UP000092555">
    <property type="component" value="Unassembled WGS sequence"/>
</dbReference>
<comment type="caution">
    <text evidence="4">The sequence shown here is derived from an EMBL/GenBank/DDBJ whole genome shotgun (WGS) entry which is preliminary data.</text>
</comment>
<feature type="compositionally biased region" description="Basic and acidic residues" evidence="1">
    <location>
        <begin position="218"/>
        <end position="227"/>
    </location>
</feature>
<feature type="compositionally biased region" description="Polar residues" evidence="1">
    <location>
        <begin position="302"/>
        <end position="339"/>
    </location>
</feature>
<feature type="compositionally biased region" description="Low complexity" evidence="1">
    <location>
        <begin position="353"/>
        <end position="369"/>
    </location>
</feature>
<sequence length="713" mass="80304">MTARMRRRITTAKREEIEAEQKILDNTIVRPFTTLEDLPISYNEPPNGHYEDILKNPLTIKDSAVLYNSLIRSRSTYIYHAPMFKLHWVKQTAYAKKLAEMDKEKQKEILRDRENKRRTPVLSPEVNARDVMSKLCESSITLGPHTMDIRIFIAKDSRSEKSRAISELSKVEGTSQGKKENVVSDVDAGKCLLNDVSSKVEDASVKQPTSDSASLKTETGEISKQDNTKCSGHIDTAGNLTTAEVESQKSNDSCQSNPETGFSLSKEYANTEHELKSKTPEGSTAHTDPHETRQEVIEIPKDQNSASFSSVAPNGTKQQLTTDNEARSSSSNNVSTAPDSHNAAIHTSAPKNSTSMSSVKPSMSHASPSVPTAPSKTGPTPVARPSPTNLQSIDNTIMISNLNAIAKIDLSLNDLMKEVALGKASEVQISRFKRYIERAKQMGPQPHHAELYFNRGLSLPPDFPRPYQTRPMVEKKAPPKQKVFNPMKLTAFQEKYLNNATLVFEFLENPNVRYIIPQESICEVLKPEFPIPKDAEVGTEYNDILISHMWIHNIDEMENYEIECANYKAEVERQKQEEEHDQKGSLEDDSAKVEVSIDGEKHLRPEARSLRTKKKTVASKKKKSLSQPVPPHLKYTTFSFTIHNIPSRFVPIFKNSMKPSKEVHKRMENILKTGTRITSFYLWYQVDARLDEAFAENLRNIAVAEEKKMTGFL</sequence>
<dbReference type="InterPro" id="IPR058986">
    <property type="entry name" value="Swc3_C"/>
</dbReference>
<dbReference type="RefSeq" id="XP_018713359.1">
    <property type="nucleotide sequence ID" value="XM_018855174.1"/>
</dbReference>
<organism evidence="4 5">
    <name type="scientific">Metschnikowia bicuspidata var. bicuspidata NRRL YB-4993</name>
    <dbReference type="NCBI Taxonomy" id="869754"/>
    <lineage>
        <taxon>Eukaryota</taxon>
        <taxon>Fungi</taxon>
        <taxon>Dikarya</taxon>
        <taxon>Ascomycota</taxon>
        <taxon>Saccharomycotina</taxon>
        <taxon>Pichiomycetes</taxon>
        <taxon>Metschnikowiaceae</taxon>
        <taxon>Metschnikowia</taxon>
    </lineage>
</organism>
<feature type="region of interest" description="Disordered" evidence="1">
    <location>
        <begin position="270"/>
        <end position="390"/>
    </location>
</feature>
<feature type="compositionally biased region" description="Basic and acidic residues" evidence="1">
    <location>
        <begin position="573"/>
        <end position="592"/>
    </location>
</feature>
<dbReference type="AlphaFoldDB" id="A0A1A0HG92"/>
<feature type="region of interest" description="Disordered" evidence="1">
    <location>
        <begin position="200"/>
        <end position="231"/>
    </location>
</feature>
<evidence type="ECO:0000313" key="5">
    <source>
        <dbReference type="Proteomes" id="UP000092555"/>
    </source>
</evidence>
<evidence type="ECO:0000259" key="3">
    <source>
        <dbReference type="Pfam" id="PF26242"/>
    </source>
</evidence>
<evidence type="ECO:0000259" key="2">
    <source>
        <dbReference type="Pfam" id="PF24707"/>
    </source>
</evidence>
<dbReference type="GeneID" id="30028150"/>
<dbReference type="PANTHER" id="PTHR28108">
    <property type="entry name" value="SWR1-COMPLEX PROTEIN 3"/>
    <property type="match status" value="1"/>
</dbReference>
<proteinExistence type="predicted"/>
<feature type="domain" description="SWR1-complex protein 3" evidence="2">
    <location>
        <begin position="30"/>
        <end position="157"/>
    </location>
</feature>
<evidence type="ECO:0000256" key="1">
    <source>
        <dbReference type="SAM" id="MobiDB-lite"/>
    </source>
</evidence>
<dbReference type="InterPro" id="IPR037651">
    <property type="entry name" value="Swc3"/>
</dbReference>
<protein>
    <recommendedName>
        <fullName evidence="6">SWR1-complex protein 3</fullName>
    </recommendedName>
</protein>
<reference evidence="4 5" key="1">
    <citation type="submission" date="2016-05" db="EMBL/GenBank/DDBJ databases">
        <title>Comparative genomics of biotechnologically important yeasts.</title>
        <authorList>
            <consortium name="DOE Joint Genome Institute"/>
            <person name="Riley R."/>
            <person name="Haridas S."/>
            <person name="Wolfe K.H."/>
            <person name="Lopes M.R."/>
            <person name="Hittinger C.T."/>
            <person name="Goker M."/>
            <person name="Salamov A."/>
            <person name="Wisecaver J."/>
            <person name="Long T.M."/>
            <person name="Aerts A.L."/>
            <person name="Barry K."/>
            <person name="Choi C."/>
            <person name="Clum A."/>
            <person name="Coughlan A.Y."/>
            <person name="Deshpande S."/>
            <person name="Douglass A.P."/>
            <person name="Hanson S.J."/>
            <person name="Klenk H.-P."/>
            <person name="LaButti K."/>
            <person name="Lapidus A."/>
            <person name="Lindquist E."/>
            <person name="Lipzen A."/>
            <person name="Meier-kolthoff J.P."/>
            <person name="Ohm R.A."/>
            <person name="Otillar R.P."/>
            <person name="Pangilinan J."/>
            <person name="Peng Y."/>
            <person name="Rokas A."/>
            <person name="Rosa C.A."/>
            <person name="Scheuner C."/>
            <person name="Sibirny A.A."/>
            <person name="Slot J.C."/>
            <person name="Stielow J.B."/>
            <person name="Sun H."/>
            <person name="Kurtzman C.P."/>
            <person name="Blackwell M."/>
            <person name="Grigoriev I.V."/>
            <person name="Jeffries T.W."/>
        </authorList>
    </citation>
    <scope>NUCLEOTIDE SEQUENCE [LARGE SCALE GENOMIC DNA]</scope>
    <source>
        <strain evidence="4 5">NRRL YB-4993</strain>
    </source>
</reference>
<feature type="compositionally biased region" description="Basic and acidic residues" evidence="1">
    <location>
        <begin position="287"/>
        <end position="301"/>
    </location>
</feature>
<feature type="non-terminal residue" evidence="4">
    <location>
        <position position="713"/>
    </location>
</feature>
<dbReference type="Pfam" id="PF26242">
    <property type="entry name" value="Swc3_C"/>
    <property type="match status" value="2"/>
</dbReference>
<name>A0A1A0HG92_9ASCO</name>
<gene>
    <name evidence="4" type="ORF">METBIDRAFT_22569</name>
</gene>
<dbReference type="GO" id="GO:0000812">
    <property type="term" value="C:Swr1 complex"/>
    <property type="evidence" value="ECO:0007669"/>
    <property type="project" value="InterPro"/>
</dbReference>
<accession>A0A1A0HG92</accession>
<dbReference type="Pfam" id="PF24707">
    <property type="entry name" value="Swc3"/>
    <property type="match status" value="1"/>
</dbReference>
<keyword evidence="5" id="KW-1185">Reference proteome</keyword>
<dbReference type="OrthoDB" id="4097064at2759"/>
<feature type="region of interest" description="Disordered" evidence="1">
    <location>
        <begin position="573"/>
        <end position="628"/>
    </location>
</feature>
<dbReference type="STRING" id="869754.A0A1A0HG92"/>
<dbReference type="EMBL" id="LXTC01000001">
    <property type="protein sequence ID" value="OBA22878.1"/>
    <property type="molecule type" value="Genomic_DNA"/>
</dbReference>
<dbReference type="InterPro" id="IPR057558">
    <property type="entry name" value="Swc3_dom"/>
</dbReference>
<feature type="domain" description="Swc3 C-terminal" evidence="3">
    <location>
        <begin position="487"/>
        <end position="589"/>
    </location>
</feature>
<dbReference type="PANTHER" id="PTHR28108:SF1">
    <property type="entry name" value="SWR1-COMPLEX PROTEIN 3"/>
    <property type="match status" value="1"/>
</dbReference>
<dbReference type="GO" id="GO:0140849">
    <property type="term" value="F:ATP-dependent H2AZ histone chaperone activity"/>
    <property type="evidence" value="ECO:0007669"/>
    <property type="project" value="InterPro"/>
</dbReference>
<feature type="compositionally biased region" description="Basic residues" evidence="1">
    <location>
        <begin position="610"/>
        <end position="624"/>
    </location>
</feature>
<feature type="compositionally biased region" description="Polar residues" evidence="1">
    <location>
        <begin position="206"/>
        <end position="217"/>
    </location>
</feature>
<evidence type="ECO:0000313" key="4">
    <source>
        <dbReference type="EMBL" id="OBA22878.1"/>
    </source>
</evidence>
<feature type="compositionally biased region" description="Basic and acidic residues" evidence="1">
    <location>
        <begin position="598"/>
        <end position="609"/>
    </location>
</feature>
<feature type="compositionally biased region" description="Basic and acidic residues" evidence="1">
    <location>
        <begin position="270"/>
        <end position="279"/>
    </location>
</feature>